<dbReference type="GO" id="GO:1990481">
    <property type="term" value="P:mRNA pseudouridine synthesis"/>
    <property type="evidence" value="ECO:0007669"/>
    <property type="project" value="TreeGrafter"/>
</dbReference>
<evidence type="ECO:0000256" key="4">
    <source>
        <dbReference type="ARBA" id="ARBA00023235"/>
    </source>
</evidence>
<evidence type="ECO:0000256" key="2">
    <source>
        <dbReference type="ARBA" id="ARBA00005642"/>
    </source>
</evidence>
<dbReference type="RefSeq" id="WP_124845821.1">
    <property type="nucleotide sequence ID" value="NZ_JAUNKP010000028.1"/>
</dbReference>
<dbReference type="HAMAP" id="MF_01080">
    <property type="entry name" value="TruB_bact"/>
    <property type="match status" value="1"/>
</dbReference>
<proteinExistence type="inferred from homology"/>
<dbReference type="Pfam" id="PF01509">
    <property type="entry name" value="TruB_N"/>
    <property type="match status" value="1"/>
</dbReference>
<reference evidence="9 10" key="1">
    <citation type="submission" date="2018-11" db="EMBL/GenBank/DDBJ databases">
        <title>Genomes From Bacteria Associated with the Canine Oral Cavity: a Test Case for Automated Genome-Based Taxonomic Assignment.</title>
        <authorList>
            <person name="Coil D.A."/>
            <person name="Jospin G."/>
            <person name="Darling A.E."/>
            <person name="Wallis C."/>
            <person name="Davis I.J."/>
            <person name="Harris S."/>
            <person name="Eisen J.A."/>
            <person name="Holcombe L.J."/>
            <person name="O'Flynn C."/>
        </authorList>
    </citation>
    <scope>NUCLEOTIDE SEQUENCE [LARGE SCALE GENOMIC DNA]</scope>
    <source>
        <strain evidence="9 10">OH887_COT-365</strain>
    </source>
</reference>
<dbReference type="GO" id="GO:0031119">
    <property type="term" value="P:tRNA pseudouridine synthesis"/>
    <property type="evidence" value="ECO:0007669"/>
    <property type="project" value="UniProtKB-UniRule"/>
</dbReference>
<dbReference type="Pfam" id="PF09142">
    <property type="entry name" value="TruB_C"/>
    <property type="match status" value="1"/>
</dbReference>
<evidence type="ECO:0000256" key="1">
    <source>
        <dbReference type="ARBA" id="ARBA00000385"/>
    </source>
</evidence>
<dbReference type="Proteomes" id="UP000280819">
    <property type="component" value="Unassembled WGS sequence"/>
</dbReference>
<dbReference type="InterPro" id="IPR032819">
    <property type="entry name" value="TruB_C"/>
</dbReference>
<evidence type="ECO:0000259" key="7">
    <source>
        <dbReference type="Pfam" id="PF09142"/>
    </source>
</evidence>
<dbReference type="InterPro" id="IPR015947">
    <property type="entry name" value="PUA-like_sf"/>
</dbReference>
<evidence type="ECO:0000259" key="6">
    <source>
        <dbReference type="Pfam" id="PF01509"/>
    </source>
</evidence>
<evidence type="ECO:0000259" key="8">
    <source>
        <dbReference type="Pfam" id="PF16198"/>
    </source>
</evidence>
<name>A0A3P1T2B3_9ACTN</name>
<organism evidence="9 10">
    <name type="scientific">Arachnia propionica</name>
    <dbReference type="NCBI Taxonomy" id="1750"/>
    <lineage>
        <taxon>Bacteria</taxon>
        <taxon>Bacillati</taxon>
        <taxon>Actinomycetota</taxon>
        <taxon>Actinomycetes</taxon>
        <taxon>Propionibacteriales</taxon>
        <taxon>Propionibacteriaceae</taxon>
        <taxon>Arachnia</taxon>
    </lineage>
</organism>
<feature type="active site" description="Nucleophile" evidence="5">
    <location>
        <position position="41"/>
    </location>
</feature>
<dbReference type="Gene3D" id="3.30.2350.10">
    <property type="entry name" value="Pseudouridine synthase"/>
    <property type="match status" value="1"/>
</dbReference>
<dbReference type="SUPFAM" id="SSF55120">
    <property type="entry name" value="Pseudouridine synthase"/>
    <property type="match status" value="1"/>
</dbReference>
<dbReference type="Gene3D" id="2.30.130.10">
    <property type="entry name" value="PUA domain"/>
    <property type="match status" value="1"/>
</dbReference>
<comment type="caution">
    <text evidence="9">The sequence shown here is derived from an EMBL/GenBank/DDBJ whole genome shotgun (WGS) entry which is preliminary data.</text>
</comment>
<keyword evidence="4 5" id="KW-0413">Isomerase</keyword>
<dbReference type="SUPFAM" id="SSF88697">
    <property type="entry name" value="PUA domain-like"/>
    <property type="match status" value="1"/>
</dbReference>
<feature type="domain" description="tRNA pseudouridylate synthase B C-terminal" evidence="8">
    <location>
        <begin position="179"/>
        <end position="214"/>
    </location>
</feature>
<dbReference type="GO" id="GO:0003723">
    <property type="term" value="F:RNA binding"/>
    <property type="evidence" value="ECO:0007669"/>
    <property type="project" value="InterPro"/>
</dbReference>
<dbReference type="OrthoDB" id="9802309at2"/>
<dbReference type="InterPro" id="IPR002501">
    <property type="entry name" value="PsdUridine_synth_N"/>
</dbReference>
<sequence>MTSASGIVVVDKPAGLTSHQVVGRLRRLLGTRRIGHAGTLDPMATGVLILGVNRATRLLGHLALHDKRYLATIRLGESSTTDDADGEVQVVADASGLAPQEVEQALQPLRGVISQVPSAVSAIKVRGRRAYDLVRQGVEVELKAREVEVSRLEVLASRPGDGVLELDVDVECSSGTYIRAIARDLGASLGVGGHLTSLRRTRIGAYDLSLAVELGEEPPELMAMATAARLSFPCLDLDEATSADVRFGRRITRSVPAAVTGLVSPEGELLGLYRPDGEGARPIAVLV</sequence>
<keyword evidence="3 5" id="KW-0819">tRNA processing</keyword>
<feature type="domain" description="tRNA pseudouridine synthase II TruB subfamily 2 C-terminal" evidence="7">
    <location>
        <begin position="232"/>
        <end position="286"/>
    </location>
</feature>
<dbReference type="PANTHER" id="PTHR13767:SF2">
    <property type="entry name" value="PSEUDOURIDYLATE SYNTHASE TRUB1"/>
    <property type="match status" value="1"/>
</dbReference>
<dbReference type="InterPro" id="IPR020103">
    <property type="entry name" value="PsdUridine_synth_cat_dom_sf"/>
</dbReference>
<dbReference type="GO" id="GO:0160148">
    <property type="term" value="F:tRNA pseudouridine(55) synthase activity"/>
    <property type="evidence" value="ECO:0007669"/>
    <property type="project" value="UniProtKB-EC"/>
</dbReference>
<protein>
    <recommendedName>
        <fullName evidence="5">tRNA pseudouridine synthase B</fullName>
        <ecNumber evidence="5">5.4.99.25</ecNumber>
    </recommendedName>
    <alternativeName>
        <fullName evidence="5">tRNA pseudouridine(55) synthase</fullName>
        <shortName evidence="5">Psi55 synthase</shortName>
    </alternativeName>
    <alternativeName>
        <fullName evidence="5">tRNA pseudouridylate synthase</fullName>
    </alternativeName>
    <alternativeName>
        <fullName evidence="5">tRNA-uridine isomerase</fullName>
    </alternativeName>
</protein>
<evidence type="ECO:0000256" key="5">
    <source>
        <dbReference type="HAMAP-Rule" id="MF_01080"/>
    </source>
</evidence>
<evidence type="ECO:0000313" key="10">
    <source>
        <dbReference type="Proteomes" id="UP000280819"/>
    </source>
</evidence>
<dbReference type="InterPro" id="IPR036974">
    <property type="entry name" value="PUA_sf"/>
</dbReference>
<dbReference type="EMBL" id="RQZG01000020">
    <property type="protein sequence ID" value="RRD03425.1"/>
    <property type="molecule type" value="Genomic_DNA"/>
</dbReference>
<dbReference type="CDD" id="cd02573">
    <property type="entry name" value="PseudoU_synth_EcTruB"/>
    <property type="match status" value="1"/>
</dbReference>
<dbReference type="EC" id="5.4.99.25" evidence="5"/>
<accession>A0A3P1T2B3</accession>
<dbReference type="PANTHER" id="PTHR13767">
    <property type="entry name" value="TRNA-PSEUDOURIDINE SYNTHASE"/>
    <property type="match status" value="1"/>
</dbReference>
<evidence type="ECO:0000256" key="3">
    <source>
        <dbReference type="ARBA" id="ARBA00022694"/>
    </source>
</evidence>
<dbReference type="InterPro" id="IPR015225">
    <property type="entry name" value="tRNA_psdUridine_synth_fam2_C"/>
</dbReference>
<feature type="domain" description="Pseudouridine synthase II N-terminal" evidence="6">
    <location>
        <begin position="26"/>
        <end position="178"/>
    </location>
</feature>
<comment type="catalytic activity">
    <reaction evidence="1 5">
        <text>uridine(55) in tRNA = pseudouridine(55) in tRNA</text>
        <dbReference type="Rhea" id="RHEA:42532"/>
        <dbReference type="Rhea" id="RHEA-COMP:10101"/>
        <dbReference type="Rhea" id="RHEA-COMP:10102"/>
        <dbReference type="ChEBI" id="CHEBI:65314"/>
        <dbReference type="ChEBI" id="CHEBI:65315"/>
        <dbReference type="EC" id="5.4.99.25"/>
    </reaction>
</comment>
<dbReference type="AlphaFoldDB" id="A0A3P1T2B3"/>
<dbReference type="InterPro" id="IPR014780">
    <property type="entry name" value="tRNA_psdUridine_synth_TruB"/>
</dbReference>
<gene>
    <name evidence="5 9" type="primary">truB</name>
    <name evidence="9" type="ORF">EII34_14140</name>
</gene>
<evidence type="ECO:0000313" key="9">
    <source>
        <dbReference type="EMBL" id="RRD03425.1"/>
    </source>
</evidence>
<dbReference type="Pfam" id="PF16198">
    <property type="entry name" value="TruB_C_2"/>
    <property type="match status" value="1"/>
</dbReference>
<comment type="function">
    <text evidence="5">Responsible for synthesis of pseudouridine from uracil-55 in the psi GC loop of transfer RNAs.</text>
</comment>
<dbReference type="NCBIfam" id="TIGR00431">
    <property type="entry name" value="TruB"/>
    <property type="match status" value="1"/>
</dbReference>
<comment type="similarity">
    <text evidence="2 5">Belongs to the pseudouridine synthase TruB family. Type 1 subfamily.</text>
</comment>